<dbReference type="HOGENOM" id="CLU_824890_0_0_1"/>
<reference evidence="2 3" key="1">
    <citation type="journal article" date="2013" name="Genome Biol.">
        <title>The genome sequence of the most widely cultivated cacao type and its use to identify candidate genes regulating pod color.</title>
        <authorList>
            <person name="Motamayor J.C."/>
            <person name="Mockaitis K."/>
            <person name="Schmutz J."/>
            <person name="Haiminen N."/>
            <person name="Iii D.L."/>
            <person name="Cornejo O."/>
            <person name="Findley S.D."/>
            <person name="Zheng P."/>
            <person name="Utro F."/>
            <person name="Royaert S."/>
            <person name="Saski C."/>
            <person name="Jenkins J."/>
            <person name="Podicheti R."/>
            <person name="Zhao M."/>
            <person name="Scheffler B.E."/>
            <person name="Stack J.C."/>
            <person name="Feltus F.A."/>
            <person name="Mustiga G.M."/>
            <person name="Amores F."/>
            <person name="Phillips W."/>
            <person name="Marelli J.P."/>
            <person name="May G.D."/>
            <person name="Shapiro H."/>
            <person name="Ma J."/>
            <person name="Bustamante C.D."/>
            <person name="Schnell R.J."/>
            <person name="Main D."/>
            <person name="Gilbert D."/>
            <person name="Parida L."/>
            <person name="Kuhn D.N."/>
        </authorList>
    </citation>
    <scope>NUCLEOTIDE SEQUENCE [LARGE SCALE GENOMIC DNA]</scope>
    <source>
        <strain evidence="3">cv. Matina 1-6</strain>
    </source>
</reference>
<feature type="region of interest" description="Disordered" evidence="1">
    <location>
        <begin position="66"/>
        <end position="115"/>
    </location>
</feature>
<feature type="compositionally biased region" description="Basic and acidic residues" evidence="1">
    <location>
        <begin position="313"/>
        <end position="324"/>
    </location>
</feature>
<feature type="compositionally biased region" description="Polar residues" evidence="1">
    <location>
        <begin position="270"/>
        <end position="283"/>
    </location>
</feature>
<accession>A0A061DPK7</accession>
<name>A0A061DPK7_THECC</name>
<organism evidence="2 3">
    <name type="scientific">Theobroma cacao</name>
    <name type="common">Cacao</name>
    <name type="synonym">Cocoa</name>
    <dbReference type="NCBI Taxonomy" id="3641"/>
    <lineage>
        <taxon>Eukaryota</taxon>
        <taxon>Viridiplantae</taxon>
        <taxon>Streptophyta</taxon>
        <taxon>Embryophyta</taxon>
        <taxon>Tracheophyta</taxon>
        <taxon>Spermatophyta</taxon>
        <taxon>Magnoliopsida</taxon>
        <taxon>eudicotyledons</taxon>
        <taxon>Gunneridae</taxon>
        <taxon>Pentapetalae</taxon>
        <taxon>rosids</taxon>
        <taxon>malvids</taxon>
        <taxon>Malvales</taxon>
        <taxon>Malvaceae</taxon>
        <taxon>Byttnerioideae</taxon>
        <taxon>Theobroma</taxon>
    </lineage>
</organism>
<evidence type="ECO:0000256" key="1">
    <source>
        <dbReference type="SAM" id="MobiDB-lite"/>
    </source>
</evidence>
<dbReference type="AlphaFoldDB" id="A0A061DPK7"/>
<feature type="region of interest" description="Disordered" evidence="1">
    <location>
        <begin position="252"/>
        <end position="324"/>
    </location>
</feature>
<evidence type="ECO:0000313" key="2">
    <source>
        <dbReference type="EMBL" id="EOX94630.1"/>
    </source>
</evidence>
<gene>
    <name evidence="2" type="ORF">TCM_004265</name>
</gene>
<dbReference type="Proteomes" id="UP000026915">
    <property type="component" value="Chromosome 1"/>
</dbReference>
<protein>
    <submittedName>
        <fullName evidence="2">Uncharacterized protein</fullName>
    </submittedName>
</protein>
<dbReference type="InParanoid" id="A0A061DPK7"/>
<sequence>MPRLVEIRQAFVAIANGTKSSVARVCIEYDCLKPLMDSVWIIVSKRGSDDITSWYLQKRTETAKSKSVGNHWDKPFGDHATDHFLETDDKNQGRKDRASNTEKRRADQHMEVPKHGKQWQVVADKGLSVLARMVSDQGSTHLRVEESSRTDGDLSDSVENIDTRDYVQWAMENASNIQSQTEMIEGSGEYIPMLGLEMSHLGRGHEVSLDGFLQLGTVHHAGTKQADHDMHEQEHYGLNKEISLTISHATIPHASSEGHSMQDDDDDGRSPSNMDPSLESGSQPIEYHPVASRKRKSDSELSYNPYEDVSSENEAHSLTDRTCEDSVSMQFTLKTYP</sequence>
<evidence type="ECO:0000313" key="3">
    <source>
        <dbReference type="Proteomes" id="UP000026915"/>
    </source>
</evidence>
<feature type="compositionally biased region" description="Basic and acidic residues" evidence="1">
    <location>
        <begin position="71"/>
        <end position="114"/>
    </location>
</feature>
<dbReference type="EMBL" id="CM001879">
    <property type="protein sequence ID" value="EOX94630.1"/>
    <property type="molecule type" value="Genomic_DNA"/>
</dbReference>
<proteinExistence type="predicted"/>
<dbReference type="Gramene" id="EOX94630">
    <property type="protein sequence ID" value="EOX94630"/>
    <property type="gene ID" value="TCM_004265"/>
</dbReference>
<keyword evidence="3" id="KW-1185">Reference proteome</keyword>